<organism evidence="2 3">
    <name type="scientific">Colletotrichum plurivorum</name>
    <dbReference type="NCBI Taxonomy" id="2175906"/>
    <lineage>
        <taxon>Eukaryota</taxon>
        <taxon>Fungi</taxon>
        <taxon>Dikarya</taxon>
        <taxon>Ascomycota</taxon>
        <taxon>Pezizomycotina</taxon>
        <taxon>Sordariomycetes</taxon>
        <taxon>Hypocreomycetidae</taxon>
        <taxon>Glomerellales</taxon>
        <taxon>Glomerellaceae</taxon>
        <taxon>Colletotrichum</taxon>
        <taxon>Colletotrichum orchidearum species complex</taxon>
    </lineage>
</organism>
<accession>A0A8H6KMX2</accession>
<keyword evidence="3" id="KW-1185">Reference proteome</keyword>
<dbReference type="PANTHER" id="PTHR34365">
    <property type="entry name" value="ENOLASE (DUF1399)"/>
    <property type="match status" value="1"/>
</dbReference>
<name>A0A8H6KMX2_9PEZI</name>
<evidence type="ECO:0000313" key="2">
    <source>
        <dbReference type="EMBL" id="KAF6833696.1"/>
    </source>
</evidence>
<keyword evidence="2" id="KW-0223">Dioxygenase</keyword>
<dbReference type="EMBL" id="WIGO01000056">
    <property type="protein sequence ID" value="KAF6833696.1"/>
    <property type="molecule type" value="Genomic_DNA"/>
</dbReference>
<dbReference type="Pfam" id="PF07173">
    <property type="entry name" value="GRDP-like"/>
    <property type="match status" value="1"/>
</dbReference>
<gene>
    <name evidence="2" type="ORF">CPLU01_05417</name>
</gene>
<feature type="region of interest" description="Disordered" evidence="1">
    <location>
        <begin position="1"/>
        <end position="63"/>
    </location>
</feature>
<evidence type="ECO:0000313" key="3">
    <source>
        <dbReference type="Proteomes" id="UP000654918"/>
    </source>
</evidence>
<keyword evidence="2" id="KW-0560">Oxidoreductase</keyword>
<feature type="compositionally biased region" description="Basic and acidic residues" evidence="1">
    <location>
        <begin position="10"/>
        <end position="24"/>
    </location>
</feature>
<dbReference type="Proteomes" id="UP000654918">
    <property type="component" value="Unassembled WGS sequence"/>
</dbReference>
<dbReference type="GO" id="GO:0051213">
    <property type="term" value="F:dioxygenase activity"/>
    <property type="evidence" value="ECO:0007669"/>
    <property type="project" value="UniProtKB-KW"/>
</dbReference>
<comment type="caution">
    <text evidence="2">The sequence shown here is derived from an EMBL/GenBank/DDBJ whole genome shotgun (WGS) entry which is preliminary data.</text>
</comment>
<dbReference type="PANTHER" id="PTHR34365:SF7">
    <property type="entry name" value="GLYCINE-RICH DOMAIN-CONTAINING PROTEIN 1"/>
    <property type="match status" value="1"/>
</dbReference>
<reference evidence="2" key="1">
    <citation type="journal article" date="2020" name="Phytopathology">
        <title>Genome Sequence Resources of Colletotrichum truncatum, C. plurivorum, C. musicola, and C. sojae: Four Species Pathogenic to Soybean (Glycine max).</title>
        <authorList>
            <person name="Rogerio F."/>
            <person name="Boufleur T.R."/>
            <person name="Ciampi-Guillardi M."/>
            <person name="Sukno S.A."/>
            <person name="Thon M.R."/>
            <person name="Massola Junior N.S."/>
            <person name="Baroncelli R."/>
        </authorList>
    </citation>
    <scope>NUCLEOTIDE SEQUENCE</scope>
    <source>
        <strain evidence="2">LFN00145</strain>
    </source>
</reference>
<dbReference type="AlphaFoldDB" id="A0A8H6KMX2"/>
<sequence length="821" mass="91420">MPSLFNWSKKSKEKEAEAEAEKAKAGRAATPPPTYEDAQTAPPAFDDAPPSFDSIHGSSRRPYTDQDVANLANAFSSLRLATQRDPDVAQCLAHLKLLYAIQTLKEEIGYTDGLWDLWDTRAGPLPDAEDAGASSAEGKQAESKARDLLGRIREKRWAVFLARAADRYETWWKALSHDRLCEKDMDQDYEKYLSFPAGVEDFPWTADHLPPLDVLMVWHAHMLNPRAFLEDSMRWGRRRFWTTGMPWEQVNGLIDGQFDYNGTEAAKANWEATTGRAWNNVDESAVKFMSCPACKQMVEVPWTTCGLPELFKGDKKPGLIGKGYGDGDFTQLCTAGCNTTITQRLLSVAKMVQDTEDYLEKGYVVPGAVLDPKSGMPVAGKTLREVQFPNRLLGFGIADKLRKLLRPGQTVSPSMDNVRYLVEEALVDNDVFSRIQGQQVAPYSQKDMTNGRVLTRIEKFQSRKMMARYWENHSIFALDLVGATMRQGVFVDKMYKIDWLHDPNPRGTMDRLIQKYERFMAIMTDHPMTLCVPTLDVDLAWHTHQLAPKAYYRFCVSNTPNKGGLKEARFIDHNDKIDEDRLASSFETTSKMYLDRFSEVYSECVCGYCEVVRSQHEMNSSSVFGRTKGQKAIETFESTAKPTDPSVAVHVSTHNAVRSDETPRHKAMRRQQRNMYRMRLDAAYDRASRRAAKKGKKLPSREEYYAHWGSRYHMYGPCMYPVYLTAGIYQAGDPGIMHAGYPGWAACAQGLCGTNDISAGGCGGPGGCTNLDVSLSVSFFSFFRYWLSLIGLCGPGMALAYAGGGCGGGGGGGGCGGGGGS</sequence>
<feature type="compositionally biased region" description="Low complexity" evidence="1">
    <location>
        <begin position="41"/>
        <end position="54"/>
    </location>
</feature>
<evidence type="ECO:0000256" key="1">
    <source>
        <dbReference type="SAM" id="MobiDB-lite"/>
    </source>
</evidence>
<protein>
    <submittedName>
        <fullName evidence="2">Alpha-ketoglutarate-dependent sulfonate dioxygenase</fullName>
    </submittedName>
</protein>
<proteinExistence type="predicted"/>
<dbReference type="InterPro" id="IPR009836">
    <property type="entry name" value="GRDP-like"/>
</dbReference>